<reference evidence="3 4" key="1">
    <citation type="submission" date="2015-10" db="EMBL/GenBank/DDBJ databases">
        <title>Mycobacterium gordonae draft genome assembly.</title>
        <authorList>
            <person name="Ustinova V."/>
            <person name="Smirnova T."/>
            <person name="Blagodatskikh K."/>
            <person name="Varlamov D."/>
            <person name="Larionova E."/>
            <person name="Chernousova L."/>
        </authorList>
    </citation>
    <scope>NUCLEOTIDE SEQUENCE [LARGE SCALE GENOMIC DNA]</scope>
    <source>
        <strain evidence="3 4">CTRI 14-8773</strain>
    </source>
</reference>
<feature type="compositionally biased region" description="Low complexity" evidence="2">
    <location>
        <begin position="175"/>
        <end position="190"/>
    </location>
</feature>
<feature type="coiled-coil region" evidence="1">
    <location>
        <begin position="32"/>
        <end position="59"/>
    </location>
</feature>
<accession>A0A0Q2LZY3</accession>
<protein>
    <recommendedName>
        <fullName evidence="5">Cell division protein DivIVA</fullName>
    </recommendedName>
</protein>
<evidence type="ECO:0000313" key="3">
    <source>
        <dbReference type="EMBL" id="KQH81178.1"/>
    </source>
</evidence>
<proteinExistence type="predicted"/>
<dbReference type="EMBL" id="LKTM01000001">
    <property type="protein sequence ID" value="KQH81178.1"/>
    <property type="molecule type" value="Genomic_DNA"/>
</dbReference>
<feature type="region of interest" description="Disordered" evidence="2">
    <location>
        <begin position="168"/>
        <end position="201"/>
    </location>
</feature>
<comment type="caution">
    <text evidence="3">The sequence shown here is derived from an EMBL/GenBank/DDBJ whole genome shotgun (WGS) entry which is preliminary data.</text>
</comment>
<keyword evidence="1" id="KW-0175">Coiled coil</keyword>
<dbReference type="Proteomes" id="UP000051677">
    <property type="component" value="Unassembled WGS sequence"/>
</dbReference>
<dbReference type="OrthoDB" id="4705329at2"/>
<dbReference type="Gene3D" id="1.20.5.2950">
    <property type="match status" value="1"/>
</dbReference>
<evidence type="ECO:0000256" key="2">
    <source>
        <dbReference type="SAM" id="MobiDB-lite"/>
    </source>
</evidence>
<gene>
    <name evidence="3" type="ORF">AO501_06145</name>
</gene>
<dbReference type="RefSeq" id="WP_055575936.1">
    <property type="nucleotide sequence ID" value="NZ_LKTM01000001.1"/>
</dbReference>
<name>A0A0Q2LZY3_MYCGO</name>
<evidence type="ECO:0000313" key="4">
    <source>
        <dbReference type="Proteomes" id="UP000051677"/>
    </source>
</evidence>
<dbReference type="AlphaFoldDB" id="A0A0Q2LZY3"/>
<organism evidence="3 4">
    <name type="scientific">Mycobacterium gordonae</name>
    <dbReference type="NCBI Taxonomy" id="1778"/>
    <lineage>
        <taxon>Bacteria</taxon>
        <taxon>Bacillati</taxon>
        <taxon>Actinomycetota</taxon>
        <taxon>Actinomycetes</taxon>
        <taxon>Mycobacteriales</taxon>
        <taxon>Mycobacteriaceae</taxon>
        <taxon>Mycobacterium</taxon>
    </lineage>
</organism>
<sequence>MTASAAPKFARARNGYEQTAVDEYIWLEAHAKQSLLNENQLLHSRLAEALKEIVALKTEIATLYDVSTSPQSVAHRISKLLRTTVDEVTQMQSDARGEAADIVAVARTEADRLVAEAKDGASQLLVEAERAAAQVTSQQISTLQQLAAVHRNLANVPAVLESAYRRRGDAPTAPVSGSVAAVSADGACGSPRNPTPDRELG</sequence>
<evidence type="ECO:0000256" key="1">
    <source>
        <dbReference type="SAM" id="Coils"/>
    </source>
</evidence>
<evidence type="ECO:0008006" key="5">
    <source>
        <dbReference type="Google" id="ProtNLM"/>
    </source>
</evidence>